<dbReference type="PROSITE" id="PS51186">
    <property type="entry name" value="GNAT"/>
    <property type="match status" value="1"/>
</dbReference>
<dbReference type="InterPro" id="IPR045863">
    <property type="entry name" value="CorA_TM1_TM2"/>
</dbReference>
<reference evidence="7 8" key="1">
    <citation type="submission" date="2015-07" db="EMBL/GenBank/DDBJ databases">
        <title>Comparative genomics of the Sigatoka disease complex on banana suggests a link between parallel evolutionary changes in Pseudocercospora fijiensis and Pseudocercospora eumusae and increased virulence on the banana host.</title>
        <authorList>
            <person name="Chang T.-C."/>
            <person name="Salvucci A."/>
            <person name="Crous P.W."/>
            <person name="Stergiopoulos I."/>
        </authorList>
    </citation>
    <scope>NUCLEOTIDE SEQUENCE [LARGE SCALE GENOMIC DNA]</scope>
    <source>
        <strain evidence="7 8">CBS 114824</strain>
    </source>
</reference>
<evidence type="ECO:0000256" key="1">
    <source>
        <dbReference type="ARBA" id="ARBA00004141"/>
    </source>
</evidence>
<feature type="transmembrane region" description="Helical" evidence="5">
    <location>
        <begin position="857"/>
        <end position="875"/>
    </location>
</feature>
<evidence type="ECO:0000256" key="2">
    <source>
        <dbReference type="ARBA" id="ARBA00022692"/>
    </source>
</evidence>
<dbReference type="PANTHER" id="PTHR42791">
    <property type="entry name" value="GNAT FAMILY ACETYLTRANSFERASE"/>
    <property type="match status" value="1"/>
</dbReference>
<dbReference type="SUPFAM" id="SSF144083">
    <property type="entry name" value="Magnesium transport protein CorA, transmembrane region"/>
    <property type="match status" value="1"/>
</dbReference>
<dbReference type="InterPro" id="IPR052523">
    <property type="entry name" value="Trichothecene_AcTrans"/>
</dbReference>
<protein>
    <recommendedName>
        <fullName evidence="6">N-acetyltransferase domain-containing protein</fullName>
    </recommendedName>
</protein>
<evidence type="ECO:0000259" key="6">
    <source>
        <dbReference type="PROSITE" id="PS51186"/>
    </source>
</evidence>
<keyword evidence="3 5" id="KW-1133">Transmembrane helix</keyword>
<sequence length="1121" mass="127372">MRIGVCTILDAFFLSAQICRMQLSVRPVEHADVAQCIKIRIDTLGSLVIGRPPAYPGYAQESEDKIHDEIRNKPYVQHLKVVDVDNEDIVMAYAKWELYPQGRPDLDHLRQPMDPADKEVDQYGALREAAHDYFCRRNGEMGKHPHILLALLVTSEQHRGRGAGSMLVQWGISKSKETGLLAYTQASEQGRRLYAHYGFRELDTDHERSANLCGALLHAQAPVCWNSTSHHKPFPAIASGAGQEELESEAASHLDKACKRWLLYKLELIAGLHGAHFAINSQPAASTRFHSARFPALIYRWQSTSRFNTSTVYGHLQSMSDLSQPATKRVATFELSVKKREHYVPVSTTKILGKFIRDSPPEMHAKELEERRSTLEAHGATIESLRKWAKFRETNTVAKLLLRSIFWNGVKVRMPPESKIYRCIDEFFPPRSEVRVIVCDFGAGRAERREVRLGDIEREFTQKPPWSSVRWIHAPLGVGLLHSSVEALFFHTGSTVMGRPFVRGGRAGWPYLEVEQLDLRKKSTMDDSRDLLRIIELQTSFSNTLDRGIWVGDNNENLKKDVQWRAQNVGKPIEFWDLAKSDLPWQLSEGSYFNMNGPANGVRTTQLEGTHQSLSRHAFFQEAYLARNPFRTFHRNDGFLLTMSPAAGVDYLNANLPHYLGKSREDLLHDNFATAIAEIFMEFSESGTDTWYRKTVEWFLVYLITEVGTTPHNIRQGYSVPSLMDGYDAIVHELKERRYDRWQRNETISLVRAYLLCIDELTVLEAIFSKKLDFFRRLRQDLDHFEEQDNAENKAPDHKDGESPWDRIAFAEHAMEESATQCKRLHADLRESLNSLFQLRSIEQNELAIIADTQNKALFVFSAVTVVFLPLSFFTSYFGMNLQGVVNTDRTEADFWRVCGTVAIVIVVLAGLYAFRYRIRRKMWTYRAGGESRMTLTTSHSSHDPQPHIDFFNTQFSTTLQDPQFSTTMGNGKVNWDSQETWQRVVAAILATGVKVDLKQTALYFGTTYDTLENRFRKIKKSSEVLKQEVMSGERGAEICTPSKKSNKDALMSVVNGRVAKSTTTPKKKEKKKSGVKLESFEDSIGGFGDGGEFSFGNGNGSFDLGHGVDGEDEDGLDLLV</sequence>
<dbReference type="PANTHER" id="PTHR42791:SF14">
    <property type="entry name" value="N-ACETYLTRANSFERASE DOMAIN-CONTAINING PROTEIN"/>
    <property type="match status" value="1"/>
</dbReference>
<dbReference type="OrthoDB" id="5430750at2759"/>
<dbReference type="SUPFAM" id="SSF55729">
    <property type="entry name" value="Acyl-CoA N-acyltransferases (Nat)"/>
    <property type="match status" value="1"/>
</dbReference>
<accession>A0A139HHJ6</accession>
<feature type="transmembrane region" description="Helical" evidence="5">
    <location>
        <begin position="751"/>
        <end position="769"/>
    </location>
</feature>
<comment type="caution">
    <text evidence="7">The sequence shown here is derived from an EMBL/GenBank/DDBJ whole genome shotgun (WGS) entry which is preliminary data.</text>
</comment>
<dbReference type="Gene3D" id="3.40.630.30">
    <property type="match status" value="1"/>
</dbReference>
<dbReference type="Pfam" id="PF01544">
    <property type="entry name" value="CorA"/>
    <property type="match status" value="1"/>
</dbReference>
<dbReference type="GO" id="GO:0016747">
    <property type="term" value="F:acyltransferase activity, transferring groups other than amino-acyl groups"/>
    <property type="evidence" value="ECO:0007669"/>
    <property type="project" value="InterPro"/>
</dbReference>
<dbReference type="InterPro" id="IPR016181">
    <property type="entry name" value="Acyl_CoA_acyltransferase"/>
</dbReference>
<gene>
    <name evidence="7" type="ORF">AC578_2167</name>
</gene>
<dbReference type="AlphaFoldDB" id="A0A139HHJ6"/>
<feature type="domain" description="N-acetyltransferase" evidence="6">
    <location>
        <begin position="77"/>
        <end position="223"/>
    </location>
</feature>
<keyword evidence="8" id="KW-1185">Reference proteome</keyword>
<organism evidence="7 8">
    <name type="scientific">Pseudocercospora eumusae</name>
    <dbReference type="NCBI Taxonomy" id="321146"/>
    <lineage>
        <taxon>Eukaryota</taxon>
        <taxon>Fungi</taxon>
        <taxon>Dikarya</taxon>
        <taxon>Ascomycota</taxon>
        <taxon>Pezizomycotina</taxon>
        <taxon>Dothideomycetes</taxon>
        <taxon>Dothideomycetidae</taxon>
        <taxon>Mycosphaerellales</taxon>
        <taxon>Mycosphaerellaceae</taxon>
        <taxon>Pseudocercospora</taxon>
    </lineage>
</organism>
<dbReference type="Gene3D" id="1.20.58.340">
    <property type="entry name" value="Magnesium transport protein CorA, transmembrane region"/>
    <property type="match status" value="1"/>
</dbReference>
<dbReference type="GO" id="GO:0046873">
    <property type="term" value="F:metal ion transmembrane transporter activity"/>
    <property type="evidence" value="ECO:0007669"/>
    <property type="project" value="InterPro"/>
</dbReference>
<dbReference type="GO" id="GO:0016020">
    <property type="term" value="C:membrane"/>
    <property type="evidence" value="ECO:0007669"/>
    <property type="project" value="UniProtKB-SubCell"/>
</dbReference>
<keyword evidence="4 5" id="KW-0472">Membrane</keyword>
<evidence type="ECO:0000256" key="3">
    <source>
        <dbReference type="ARBA" id="ARBA00022989"/>
    </source>
</evidence>
<dbReference type="InterPro" id="IPR002523">
    <property type="entry name" value="MgTranspt_CorA/ZnTranspt_ZntB"/>
</dbReference>
<comment type="subcellular location">
    <subcellularLocation>
        <location evidence="1">Membrane</location>
        <topology evidence="1">Multi-pass membrane protein</topology>
    </subcellularLocation>
</comment>
<evidence type="ECO:0000313" key="8">
    <source>
        <dbReference type="Proteomes" id="UP000070133"/>
    </source>
</evidence>
<dbReference type="Proteomes" id="UP000070133">
    <property type="component" value="Unassembled WGS sequence"/>
</dbReference>
<evidence type="ECO:0000256" key="4">
    <source>
        <dbReference type="ARBA" id="ARBA00023136"/>
    </source>
</evidence>
<dbReference type="EMBL" id="LFZN01000049">
    <property type="protein sequence ID" value="KXT01862.1"/>
    <property type="molecule type" value="Genomic_DNA"/>
</dbReference>
<keyword evidence="2 5" id="KW-0812">Transmembrane</keyword>
<feature type="transmembrane region" description="Helical" evidence="5">
    <location>
        <begin position="895"/>
        <end position="915"/>
    </location>
</feature>
<name>A0A139HHJ6_9PEZI</name>
<proteinExistence type="predicted"/>
<evidence type="ECO:0000313" key="7">
    <source>
        <dbReference type="EMBL" id="KXT01862.1"/>
    </source>
</evidence>
<evidence type="ECO:0000256" key="5">
    <source>
        <dbReference type="SAM" id="Phobius"/>
    </source>
</evidence>
<dbReference type="STRING" id="321146.A0A139HHJ6"/>
<dbReference type="InterPro" id="IPR000182">
    <property type="entry name" value="GNAT_dom"/>
</dbReference>